<evidence type="ECO:0000313" key="2">
    <source>
        <dbReference type="Proteomes" id="UP000001558"/>
    </source>
</evidence>
<keyword evidence="2" id="KW-1185">Reference proteome</keyword>
<protein>
    <recommendedName>
        <fullName evidence="3">DUF2489 domain-containing protein</fullName>
    </recommendedName>
</protein>
<dbReference type="Proteomes" id="UP000001558">
    <property type="component" value="Chromosome"/>
</dbReference>
<name>A3QJN8_SHELP</name>
<sequence>MDWTVLLGSGVLGALLTKVLDTLWLQKVLQSAEKRKWLREKRLKAYSDLAAELLTLGRKSDLRENAFDGYAIAAEAIVLTDDDALALELEEFFTWLANMYKEASVPEHSDGKRSEEELAGAYKMLYAKSRRLVKELRESLLKG</sequence>
<dbReference type="AlphaFoldDB" id="A3QJN8"/>
<organism evidence="1 2">
    <name type="scientific">Shewanella loihica (strain ATCC BAA-1088 / PV-4)</name>
    <dbReference type="NCBI Taxonomy" id="323850"/>
    <lineage>
        <taxon>Bacteria</taxon>
        <taxon>Pseudomonadati</taxon>
        <taxon>Pseudomonadota</taxon>
        <taxon>Gammaproteobacteria</taxon>
        <taxon>Alteromonadales</taxon>
        <taxon>Shewanellaceae</taxon>
        <taxon>Shewanella</taxon>
    </lineage>
</organism>
<gene>
    <name evidence="1" type="ordered locus">Shew_3820</name>
</gene>
<dbReference type="STRING" id="323850.Shew_3820"/>
<dbReference type="EMBL" id="CP000606">
    <property type="protein sequence ID" value="ABO25686.1"/>
    <property type="molecule type" value="Genomic_DNA"/>
</dbReference>
<proteinExistence type="predicted"/>
<accession>A3QJN8</accession>
<dbReference type="KEGG" id="slo:Shew_3820"/>
<evidence type="ECO:0000313" key="1">
    <source>
        <dbReference type="EMBL" id="ABO25686.1"/>
    </source>
</evidence>
<dbReference type="RefSeq" id="WP_011867614.1">
    <property type="nucleotide sequence ID" value="NC_009092.1"/>
</dbReference>
<reference evidence="1 2" key="1">
    <citation type="submission" date="2007-03" db="EMBL/GenBank/DDBJ databases">
        <title>Complete sequence of Shewanella loihica PV-4.</title>
        <authorList>
            <consortium name="US DOE Joint Genome Institute"/>
            <person name="Copeland A."/>
            <person name="Lucas S."/>
            <person name="Lapidus A."/>
            <person name="Barry K."/>
            <person name="Detter J.C."/>
            <person name="Glavina del Rio T."/>
            <person name="Hammon N."/>
            <person name="Israni S."/>
            <person name="Dalin E."/>
            <person name="Tice H."/>
            <person name="Pitluck S."/>
            <person name="Chain P."/>
            <person name="Malfatti S."/>
            <person name="Shin M."/>
            <person name="Vergez L."/>
            <person name="Schmutz J."/>
            <person name="Larimer F."/>
            <person name="Land M."/>
            <person name="Hauser L."/>
            <person name="Kyrpides N."/>
            <person name="Mikhailova N."/>
            <person name="Romine M.F."/>
            <person name="Serres G."/>
            <person name="Fredrickson J."/>
            <person name="Tiedje J."/>
            <person name="Richardson P."/>
        </authorList>
    </citation>
    <scope>NUCLEOTIDE SEQUENCE [LARGE SCALE GENOMIC DNA]</scope>
    <source>
        <strain evidence="2">ATCC BAA-1088 / PV-4</strain>
    </source>
</reference>
<dbReference type="HOGENOM" id="CLU_1822269_0_0_6"/>
<evidence type="ECO:0008006" key="3">
    <source>
        <dbReference type="Google" id="ProtNLM"/>
    </source>
</evidence>